<comment type="caution">
    <text evidence="1">The sequence shown here is derived from an EMBL/GenBank/DDBJ whole genome shotgun (WGS) entry which is preliminary data.</text>
</comment>
<evidence type="ECO:0000313" key="2">
    <source>
        <dbReference type="Proteomes" id="UP001418222"/>
    </source>
</evidence>
<sequence>MTSRTYKKKRATLYLRTGAGERTERQPYILTSLAKQGYEGSLMFMSTKDLERWKIVHVKEGSESYDYIVLVDEPREGVNAKLESWRDTLERKGFMLSSAKTEYMELEFSSTRRTDDFVINLRATPEPHSSYKWVKSKPSDEAKSFKFQAAPVTQVQVFRPPSRISKSLSEDHQREAQFVTAPSTTACRPSCAKCSLTPKL</sequence>
<keyword evidence="2" id="KW-1185">Reference proteome</keyword>
<dbReference type="EMBL" id="JBBWWQ010000016">
    <property type="protein sequence ID" value="KAK8925812.1"/>
    <property type="molecule type" value="Genomic_DNA"/>
</dbReference>
<protein>
    <submittedName>
        <fullName evidence="1">Uncharacterized protein</fullName>
    </submittedName>
</protein>
<name>A0AAP0B2Z8_9ASPA</name>
<gene>
    <name evidence="1" type="ORF">KSP39_PZI018578</name>
</gene>
<dbReference type="Proteomes" id="UP001418222">
    <property type="component" value="Unassembled WGS sequence"/>
</dbReference>
<accession>A0AAP0B2Z8</accession>
<evidence type="ECO:0000313" key="1">
    <source>
        <dbReference type="EMBL" id="KAK8925812.1"/>
    </source>
</evidence>
<dbReference type="AlphaFoldDB" id="A0AAP0B2Z8"/>
<proteinExistence type="predicted"/>
<reference evidence="1 2" key="1">
    <citation type="journal article" date="2022" name="Nat. Plants">
        <title>Genomes of leafy and leafless Platanthera orchids illuminate the evolution of mycoheterotrophy.</title>
        <authorList>
            <person name="Li M.H."/>
            <person name="Liu K.W."/>
            <person name="Li Z."/>
            <person name="Lu H.C."/>
            <person name="Ye Q.L."/>
            <person name="Zhang D."/>
            <person name="Wang J.Y."/>
            <person name="Li Y.F."/>
            <person name="Zhong Z.M."/>
            <person name="Liu X."/>
            <person name="Yu X."/>
            <person name="Liu D.K."/>
            <person name="Tu X.D."/>
            <person name="Liu B."/>
            <person name="Hao Y."/>
            <person name="Liao X.Y."/>
            <person name="Jiang Y.T."/>
            <person name="Sun W.H."/>
            <person name="Chen J."/>
            <person name="Chen Y.Q."/>
            <person name="Ai Y."/>
            <person name="Zhai J.W."/>
            <person name="Wu S.S."/>
            <person name="Zhou Z."/>
            <person name="Hsiao Y.Y."/>
            <person name="Wu W.L."/>
            <person name="Chen Y.Y."/>
            <person name="Lin Y.F."/>
            <person name="Hsu J.L."/>
            <person name="Li C.Y."/>
            <person name="Wang Z.W."/>
            <person name="Zhao X."/>
            <person name="Zhong W.Y."/>
            <person name="Ma X.K."/>
            <person name="Ma L."/>
            <person name="Huang J."/>
            <person name="Chen G.Z."/>
            <person name="Huang M.Z."/>
            <person name="Huang L."/>
            <person name="Peng D.H."/>
            <person name="Luo Y.B."/>
            <person name="Zou S.Q."/>
            <person name="Chen S.P."/>
            <person name="Lan S."/>
            <person name="Tsai W.C."/>
            <person name="Van de Peer Y."/>
            <person name="Liu Z.J."/>
        </authorList>
    </citation>
    <scope>NUCLEOTIDE SEQUENCE [LARGE SCALE GENOMIC DNA]</scope>
    <source>
        <strain evidence="1">Lor287</strain>
    </source>
</reference>
<organism evidence="1 2">
    <name type="scientific">Platanthera zijinensis</name>
    <dbReference type="NCBI Taxonomy" id="2320716"/>
    <lineage>
        <taxon>Eukaryota</taxon>
        <taxon>Viridiplantae</taxon>
        <taxon>Streptophyta</taxon>
        <taxon>Embryophyta</taxon>
        <taxon>Tracheophyta</taxon>
        <taxon>Spermatophyta</taxon>
        <taxon>Magnoliopsida</taxon>
        <taxon>Liliopsida</taxon>
        <taxon>Asparagales</taxon>
        <taxon>Orchidaceae</taxon>
        <taxon>Orchidoideae</taxon>
        <taxon>Orchideae</taxon>
        <taxon>Orchidinae</taxon>
        <taxon>Platanthera</taxon>
    </lineage>
</organism>